<dbReference type="Proteomes" id="UP000243217">
    <property type="component" value="Unassembled WGS sequence"/>
</dbReference>
<keyword evidence="3" id="KW-1185">Reference proteome</keyword>
<dbReference type="OrthoDB" id="79130at2759"/>
<proteinExistence type="predicted"/>
<evidence type="ECO:0000313" key="3">
    <source>
        <dbReference type="Proteomes" id="UP000243217"/>
    </source>
</evidence>
<evidence type="ECO:0000313" key="2">
    <source>
        <dbReference type="EMBL" id="OQR99476.1"/>
    </source>
</evidence>
<gene>
    <name evidence="2" type="ORF">THRCLA_21831</name>
</gene>
<comment type="caution">
    <text evidence="2">The sequence shown here is derived from an EMBL/GenBank/DDBJ whole genome shotgun (WGS) entry which is preliminary data.</text>
</comment>
<reference evidence="2 3" key="1">
    <citation type="journal article" date="2014" name="Genome Biol. Evol.">
        <title>The secreted proteins of Achlya hypogyna and Thraustotheca clavata identify the ancestral oomycete secretome and reveal gene acquisitions by horizontal gene transfer.</title>
        <authorList>
            <person name="Misner I."/>
            <person name="Blouin N."/>
            <person name="Leonard G."/>
            <person name="Richards T.A."/>
            <person name="Lane C.E."/>
        </authorList>
    </citation>
    <scope>NUCLEOTIDE SEQUENCE [LARGE SCALE GENOMIC DNA]</scope>
    <source>
        <strain evidence="2 3">ATCC 34112</strain>
    </source>
</reference>
<evidence type="ECO:0000256" key="1">
    <source>
        <dbReference type="SAM" id="MobiDB-lite"/>
    </source>
</evidence>
<organism evidence="2 3">
    <name type="scientific">Thraustotheca clavata</name>
    <dbReference type="NCBI Taxonomy" id="74557"/>
    <lineage>
        <taxon>Eukaryota</taxon>
        <taxon>Sar</taxon>
        <taxon>Stramenopiles</taxon>
        <taxon>Oomycota</taxon>
        <taxon>Saprolegniomycetes</taxon>
        <taxon>Saprolegniales</taxon>
        <taxon>Achlyaceae</taxon>
        <taxon>Thraustotheca</taxon>
    </lineage>
</organism>
<dbReference type="EMBL" id="JNBS01001803">
    <property type="protein sequence ID" value="OQR99476.1"/>
    <property type="molecule type" value="Genomic_DNA"/>
</dbReference>
<dbReference type="AlphaFoldDB" id="A0A1V9ZNC2"/>
<feature type="region of interest" description="Disordered" evidence="1">
    <location>
        <begin position="1"/>
        <end position="23"/>
    </location>
</feature>
<sequence>MPSKGSECQYSYKPCTNPRSTKRNGSLHLLCEFHRKKANAIQREYARKKRLRKLAITKLDTNLENAIEKLTSEFTMKEDPTPEFPLWDFLDQFLFET</sequence>
<name>A0A1V9ZNC2_9STRA</name>
<accession>A0A1V9ZNC2</accession>
<protein>
    <submittedName>
        <fullName evidence="2">Uncharacterized protein</fullName>
    </submittedName>
</protein>